<proteinExistence type="predicted"/>
<accession>A0A0A2UT83</accession>
<keyword evidence="2" id="KW-1185">Reference proteome</keyword>
<gene>
    <name evidence="1" type="ORF">N780_17420</name>
</gene>
<dbReference type="EMBL" id="AVBG01000008">
    <property type="protein sequence ID" value="KGP91139.1"/>
    <property type="molecule type" value="Genomic_DNA"/>
</dbReference>
<sequence>MLQANHLLRKKGAPYAGVGDLITNPFVTEHIKAFLKTNPAPANKVQVYKNHITHKKRPFLNKKGRFY</sequence>
<dbReference type="Proteomes" id="UP000030153">
    <property type="component" value="Unassembled WGS sequence"/>
</dbReference>
<name>A0A0A2UT83_9BACI</name>
<evidence type="ECO:0000313" key="2">
    <source>
        <dbReference type="Proteomes" id="UP000030153"/>
    </source>
</evidence>
<dbReference type="AlphaFoldDB" id="A0A0A2UT83"/>
<organism evidence="1 2">
    <name type="scientific">Pontibacillus chungwhensis BH030062</name>
    <dbReference type="NCBI Taxonomy" id="1385513"/>
    <lineage>
        <taxon>Bacteria</taxon>
        <taxon>Bacillati</taxon>
        <taxon>Bacillota</taxon>
        <taxon>Bacilli</taxon>
        <taxon>Bacillales</taxon>
        <taxon>Bacillaceae</taxon>
        <taxon>Pontibacillus</taxon>
    </lineage>
</organism>
<reference evidence="1 2" key="1">
    <citation type="submission" date="2013-08" db="EMBL/GenBank/DDBJ databases">
        <title>Genome of Pontibacillus chungwhensis.</title>
        <authorList>
            <person name="Wang Q."/>
            <person name="Wang G."/>
        </authorList>
    </citation>
    <scope>NUCLEOTIDE SEQUENCE [LARGE SCALE GENOMIC DNA]</scope>
    <source>
        <strain evidence="1 2">BH030062</strain>
    </source>
</reference>
<protein>
    <submittedName>
        <fullName evidence="1">Uncharacterized protein</fullName>
    </submittedName>
</protein>
<evidence type="ECO:0000313" key="1">
    <source>
        <dbReference type="EMBL" id="KGP91139.1"/>
    </source>
</evidence>
<comment type="caution">
    <text evidence="1">The sequence shown here is derived from an EMBL/GenBank/DDBJ whole genome shotgun (WGS) entry which is preliminary data.</text>
</comment>